<evidence type="ECO:0000313" key="3">
    <source>
        <dbReference type="Proteomes" id="UP000698800"/>
    </source>
</evidence>
<feature type="region of interest" description="Disordered" evidence="1">
    <location>
        <begin position="87"/>
        <end position="134"/>
    </location>
</feature>
<evidence type="ECO:0000256" key="1">
    <source>
        <dbReference type="SAM" id="MobiDB-lite"/>
    </source>
</evidence>
<dbReference type="AlphaFoldDB" id="A0A9P8I7L0"/>
<comment type="caution">
    <text evidence="2">The sequence shown here is derived from an EMBL/GenBank/DDBJ whole genome shotgun (WGS) entry which is preliminary data.</text>
</comment>
<accession>A0A9P8I7L0</accession>
<keyword evidence="3" id="KW-1185">Reference proteome</keyword>
<reference evidence="2" key="1">
    <citation type="submission" date="2021-03" db="EMBL/GenBank/DDBJ databases">
        <title>Comparative genomics and phylogenomic investigation of the class Geoglossomycetes provide insights into ecological specialization and systematics.</title>
        <authorList>
            <person name="Melie T."/>
            <person name="Pirro S."/>
            <person name="Miller A.N."/>
            <person name="Quandt A."/>
        </authorList>
    </citation>
    <scope>NUCLEOTIDE SEQUENCE</scope>
    <source>
        <strain evidence="2">GBOQ0MN5Z8</strain>
    </source>
</reference>
<name>A0A9P8I7L0_9PEZI</name>
<evidence type="ECO:0000313" key="2">
    <source>
        <dbReference type="EMBL" id="KAH0544734.1"/>
    </source>
</evidence>
<protein>
    <submittedName>
        <fullName evidence="2">Uncharacterized protein</fullName>
    </submittedName>
</protein>
<dbReference type="EMBL" id="JAGHQL010000014">
    <property type="protein sequence ID" value="KAH0544734.1"/>
    <property type="molecule type" value="Genomic_DNA"/>
</dbReference>
<proteinExistence type="predicted"/>
<sequence>MAIVVDGVVGNGSFRGQPAIRLPPPFQLPPIDGTYQLQRLAHEQGAGAPDWGGRDEYTPIIKLVDVVLLEVGETNFLLREYDAAQDANGERDGARDGPAVAPTATTQTSRDADETPPPPHPQPTHHSNGGIDVGPVISGLAYSWS</sequence>
<organism evidence="2 3">
    <name type="scientific">Glutinoglossum americanum</name>
    <dbReference type="NCBI Taxonomy" id="1670608"/>
    <lineage>
        <taxon>Eukaryota</taxon>
        <taxon>Fungi</taxon>
        <taxon>Dikarya</taxon>
        <taxon>Ascomycota</taxon>
        <taxon>Pezizomycotina</taxon>
        <taxon>Geoglossomycetes</taxon>
        <taxon>Geoglossales</taxon>
        <taxon>Geoglossaceae</taxon>
        <taxon>Glutinoglossum</taxon>
    </lineage>
</organism>
<gene>
    <name evidence="2" type="ORF">FGG08_001101</name>
</gene>
<dbReference type="Proteomes" id="UP000698800">
    <property type="component" value="Unassembled WGS sequence"/>
</dbReference>